<keyword evidence="8 13" id="KW-0067">ATP-binding</keyword>
<reference evidence="17" key="1">
    <citation type="submission" date="2022-07" db="EMBL/GenBank/DDBJ databases">
        <title>Alkalimarinus sp. nov., isolated from gut of a Alitta virens.</title>
        <authorList>
            <person name="Yang A.I."/>
            <person name="Shin N.-R."/>
        </authorList>
    </citation>
    <scope>NUCLEOTIDE SEQUENCE</scope>
    <source>
        <strain evidence="17">FA028</strain>
    </source>
</reference>
<feature type="domain" description="Lipoyl-binding" evidence="14">
    <location>
        <begin position="590"/>
        <end position="662"/>
    </location>
</feature>
<dbReference type="PROSITE" id="PS00867">
    <property type="entry name" value="CPSASE_2"/>
    <property type="match status" value="1"/>
</dbReference>
<feature type="domain" description="ATP-grasp" evidence="15">
    <location>
        <begin position="120"/>
        <end position="317"/>
    </location>
</feature>
<dbReference type="GO" id="GO:0046872">
    <property type="term" value="F:metal ion binding"/>
    <property type="evidence" value="ECO:0007669"/>
    <property type="project" value="InterPro"/>
</dbReference>
<dbReference type="InterPro" id="IPR011761">
    <property type="entry name" value="ATP-grasp"/>
</dbReference>
<dbReference type="PROSITE" id="PS50979">
    <property type="entry name" value="BC"/>
    <property type="match status" value="1"/>
</dbReference>
<dbReference type="SUPFAM" id="SSF51246">
    <property type="entry name" value="Rudiment single hybrid motif"/>
    <property type="match status" value="1"/>
</dbReference>
<evidence type="ECO:0000256" key="7">
    <source>
        <dbReference type="ARBA" id="ARBA00022741"/>
    </source>
</evidence>
<organism evidence="17 18">
    <name type="scientific">Alkalimarinus sediminis</name>
    <dbReference type="NCBI Taxonomy" id="1632866"/>
    <lineage>
        <taxon>Bacteria</taxon>
        <taxon>Pseudomonadati</taxon>
        <taxon>Pseudomonadota</taxon>
        <taxon>Gammaproteobacteria</taxon>
        <taxon>Alteromonadales</taxon>
        <taxon>Alteromonadaceae</taxon>
        <taxon>Alkalimarinus</taxon>
    </lineage>
</organism>
<dbReference type="InterPro" id="IPR050856">
    <property type="entry name" value="Biotin_carboxylase_complex"/>
</dbReference>
<evidence type="ECO:0000256" key="10">
    <source>
        <dbReference type="ARBA" id="ARBA00023267"/>
    </source>
</evidence>
<dbReference type="InterPro" id="IPR000089">
    <property type="entry name" value="Biotin_lipoyl"/>
</dbReference>
<dbReference type="PROSITE" id="PS50975">
    <property type="entry name" value="ATP_GRASP"/>
    <property type="match status" value="1"/>
</dbReference>
<dbReference type="KEGG" id="asem:NNL22_06445"/>
<dbReference type="PANTHER" id="PTHR18866:SF33">
    <property type="entry name" value="METHYLCROTONOYL-COA CARBOXYLASE SUBUNIT ALPHA, MITOCHONDRIAL-RELATED"/>
    <property type="match status" value="1"/>
</dbReference>
<evidence type="ECO:0000256" key="13">
    <source>
        <dbReference type="PROSITE-ProRule" id="PRU00409"/>
    </source>
</evidence>
<dbReference type="FunFam" id="3.40.50.20:FF:000010">
    <property type="entry name" value="Propionyl-CoA carboxylase subunit alpha"/>
    <property type="match status" value="1"/>
</dbReference>
<dbReference type="Pfam" id="PF00364">
    <property type="entry name" value="Biotin_lipoyl"/>
    <property type="match status" value="1"/>
</dbReference>
<keyword evidence="9" id="KW-0809">Transit peptide</keyword>
<dbReference type="GO" id="GO:0005524">
    <property type="term" value="F:ATP binding"/>
    <property type="evidence" value="ECO:0007669"/>
    <property type="project" value="UniProtKB-UniRule"/>
</dbReference>
<dbReference type="CDD" id="cd06850">
    <property type="entry name" value="biotinyl_domain"/>
    <property type="match status" value="1"/>
</dbReference>
<keyword evidence="6" id="KW-0436">Ligase</keyword>
<sequence length="675" mass="75129">MFTKILIANRGEIACRIIKTAQKMGIKTVAVYSDADRHAMFVEQADEAYYLGGAEPSQSYLKLDSIVEIAKVSGAQAIHPGYGFLSENHHLPLLCEQNNIVFIGPPAASIEAMGSKSQAKLIMNKAGVPLVPGYHGDDQSIATLTSESLKVGFPQLIKASAGGGGKGMRIVRSEEQVEQAIHAAKREALSSFGDEKLLIEKYIEQPRHIEVQVFCDQHNEGVYLYDRDCSIQRRHQKIIEEAPAPGLSSETRSAMGKAAIDCAKAINYTGAGTVEFLLDKNETFYFMEMNTRLQVEHPVTEMITQVDLVEWQLRIANGERLPITQDNIPCNGHAFESRVYAETPANNFLPATGTIRYLSQPDENKNVRIDTGIRAHDAISVFYDPMIAKLITWGADRTKAARQMNLALNQFHISGIDTNCDFLKTVFTHPSFVAGDVTTEFIEQNADALFSLPEVKTANLLIAATLYIDAITSNFQSNVDKPSSSPQSPWDYTDFWHINGSQSYSFDLELDETIHSFNLSKKGCEQFSIEYKDQHYDISYTIDKNTITTLINGTKTSCEFYISKSIIHLFTEGCSLQFLPPMVNHNYEEQQQEGSLLAPIHGKIVSIEIEKGMRVEKGAPLIILEAMKMEHTISAPKSGIVKDIFCKTDDLVDAENELIEFEALTDENKDAEHES</sequence>
<evidence type="ECO:0000313" key="18">
    <source>
        <dbReference type="Proteomes" id="UP001164472"/>
    </source>
</evidence>
<comment type="catalytic activity">
    <reaction evidence="12">
        <text>N(6)-biotinyl-L-lysyl-[protein] + hydrogencarbonate + ATP = N(6)-carboxybiotinyl-L-lysyl-[protein] + ADP + phosphate + H(+)</text>
        <dbReference type="Rhea" id="RHEA:13501"/>
        <dbReference type="Rhea" id="RHEA-COMP:10505"/>
        <dbReference type="Rhea" id="RHEA-COMP:10506"/>
        <dbReference type="ChEBI" id="CHEBI:15378"/>
        <dbReference type="ChEBI" id="CHEBI:17544"/>
        <dbReference type="ChEBI" id="CHEBI:30616"/>
        <dbReference type="ChEBI" id="CHEBI:43474"/>
        <dbReference type="ChEBI" id="CHEBI:83144"/>
        <dbReference type="ChEBI" id="CHEBI:83145"/>
        <dbReference type="ChEBI" id="CHEBI:456216"/>
        <dbReference type="EC" id="6.3.4.14"/>
    </reaction>
</comment>
<dbReference type="GO" id="GO:0004075">
    <property type="term" value="F:biotin carboxylase activity"/>
    <property type="evidence" value="ECO:0007669"/>
    <property type="project" value="UniProtKB-EC"/>
</dbReference>
<dbReference type="EMBL" id="CP101527">
    <property type="protein sequence ID" value="UZW76215.1"/>
    <property type="molecule type" value="Genomic_DNA"/>
</dbReference>
<evidence type="ECO:0000256" key="3">
    <source>
        <dbReference type="ARBA" id="ARBA00004956"/>
    </source>
</evidence>
<evidence type="ECO:0000256" key="9">
    <source>
        <dbReference type="ARBA" id="ARBA00022946"/>
    </source>
</evidence>
<dbReference type="Pfam" id="PF02786">
    <property type="entry name" value="CPSase_L_D2"/>
    <property type="match status" value="1"/>
</dbReference>
<dbReference type="FunFam" id="3.30.470.20:FF:000028">
    <property type="entry name" value="Methylcrotonoyl-CoA carboxylase subunit alpha, mitochondrial"/>
    <property type="match status" value="1"/>
</dbReference>
<evidence type="ECO:0000256" key="5">
    <source>
        <dbReference type="ARBA" id="ARBA00017242"/>
    </source>
</evidence>
<dbReference type="RefSeq" id="WP_251812149.1">
    <property type="nucleotide sequence ID" value="NZ_CP101527.1"/>
</dbReference>
<evidence type="ECO:0000259" key="15">
    <source>
        <dbReference type="PROSITE" id="PS50975"/>
    </source>
</evidence>
<dbReference type="InterPro" id="IPR011053">
    <property type="entry name" value="Single_hybrid_motif"/>
</dbReference>
<evidence type="ECO:0000256" key="4">
    <source>
        <dbReference type="ARBA" id="ARBA00011750"/>
    </source>
</evidence>
<keyword evidence="18" id="KW-1185">Reference proteome</keyword>
<dbReference type="PANTHER" id="PTHR18866">
    <property type="entry name" value="CARBOXYLASE:PYRUVATE/ACETYL-COA/PROPIONYL-COA CARBOXYLASE"/>
    <property type="match status" value="1"/>
</dbReference>
<evidence type="ECO:0000256" key="1">
    <source>
        <dbReference type="ARBA" id="ARBA00001953"/>
    </source>
</evidence>
<dbReference type="Pfam" id="PF00289">
    <property type="entry name" value="Biotin_carb_N"/>
    <property type="match status" value="1"/>
</dbReference>
<evidence type="ECO:0000313" key="17">
    <source>
        <dbReference type="EMBL" id="UZW76215.1"/>
    </source>
</evidence>
<evidence type="ECO:0000256" key="11">
    <source>
        <dbReference type="ARBA" id="ARBA00033786"/>
    </source>
</evidence>
<evidence type="ECO:0000256" key="2">
    <source>
        <dbReference type="ARBA" id="ARBA00003761"/>
    </source>
</evidence>
<evidence type="ECO:0000256" key="12">
    <source>
        <dbReference type="ARBA" id="ARBA00048600"/>
    </source>
</evidence>
<dbReference type="SUPFAM" id="SSF51230">
    <property type="entry name" value="Single hybrid motif"/>
    <property type="match status" value="1"/>
</dbReference>
<feature type="domain" description="Biotin carboxylation" evidence="16">
    <location>
        <begin position="1"/>
        <end position="447"/>
    </location>
</feature>
<dbReference type="InterPro" id="IPR011054">
    <property type="entry name" value="Rudment_hybrid_motif"/>
</dbReference>
<evidence type="ECO:0000256" key="8">
    <source>
        <dbReference type="ARBA" id="ARBA00022840"/>
    </source>
</evidence>
<dbReference type="SUPFAM" id="SSF56059">
    <property type="entry name" value="Glutathione synthetase ATP-binding domain-like"/>
    <property type="match status" value="1"/>
</dbReference>
<proteinExistence type="predicted"/>
<dbReference type="FunFam" id="2.40.50.100:FF:000003">
    <property type="entry name" value="Acetyl-CoA carboxylase biotin carboxyl carrier protein"/>
    <property type="match status" value="1"/>
</dbReference>
<dbReference type="Pfam" id="PF02785">
    <property type="entry name" value="Biotin_carb_C"/>
    <property type="match status" value="1"/>
</dbReference>
<dbReference type="Gene3D" id="3.30.700.40">
    <property type="match status" value="1"/>
</dbReference>
<gene>
    <name evidence="17" type="ORF">NNL22_06445</name>
</gene>
<dbReference type="FunFam" id="3.30.1490.20:FF:000003">
    <property type="entry name" value="acetyl-CoA carboxylase isoform X1"/>
    <property type="match status" value="1"/>
</dbReference>
<comment type="subunit">
    <text evidence="4">Acetyl-CoA carboxylase is a heterohexamer of biotin carboxyl carrier protein, biotin carboxylase and the two subunits of carboxyl transferase in a 2:2 complex.</text>
</comment>
<evidence type="ECO:0000259" key="14">
    <source>
        <dbReference type="PROSITE" id="PS50968"/>
    </source>
</evidence>
<comment type="pathway">
    <text evidence="3">Lipid metabolism; malonyl-CoA biosynthesis; malonyl-CoA from acetyl-CoA: step 1/1.</text>
</comment>
<comment type="cofactor">
    <cofactor evidence="1">
        <name>biotin</name>
        <dbReference type="ChEBI" id="CHEBI:57586"/>
    </cofactor>
</comment>
<dbReference type="InterPro" id="IPR005481">
    <property type="entry name" value="BC-like_N"/>
</dbReference>
<protein>
    <recommendedName>
        <fullName evidence="5">Biotin carboxylase</fullName>
    </recommendedName>
    <alternativeName>
        <fullName evidence="11">Acetyl-coenzyme A carboxylase biotin carboxylase subunit A</fullName>
    </alternativeName>
</protein>
<keyword evidence="10" id="KW-0092">Biotin</keyword>
<dbReference type="InterPro" id="IPR005479">
    <property type="entry name" value="CPAse_ATP-bd"/>
</dbReference>
<comment type="function">
    <text evidence="2">This protein is a component of the acetyl coenzyme A carboxylase complex; first, biotin carboxylase catalyzes the carboxylation of the carrier protein and then the transcarboxylase transfers the carboxyl group to form malonyl-CoA.</text>
</comment>
<keyword evidence="7 13" id="KW-0547">Nucleotide-binding</keyword>
<dbReference type="PROSITE" id="PS50968">
    <property type="entry name" value="BIOTINYL_LIPOYL"/>
    <property type="match status" value="1"/>
</dbReference>
<dbReference type="Gene3D" id="2.40.50.100">
    <property type="match status" value="1"/>
</dbReference>
<evidence type="ECO:0000259" key="16">
    <source>
        <dbReference type="PROSITE" id="PS50979"/>
    </source>
</evidence>
<dbReference type="AlphaFoldDB" id="A0A9E8HKA7"/>
<name>A0A9E8HKA7_9ALTE</name>
<dbReference type="SMART" id="SM00878">
    <property type="entry name" value="Biotin_carb_C"/>
    <property type="match status" value="1"/>
</dbReference>
<dbReference type="Proteomes" id="UP001164472">
    <property type="component" value="Chromosome"/>
</dbReference>
<dbReference type="Gene3D" id="3.30.470.20">
    <property type="entry name" value="ATP-grasp fold, B domain"/>
    <property type="match status" value="1"/>
</dbReference>
<dbReference type="InterPro" id="IPR005482">
    <property type="entry name" value="Biotin_COase_C"/>
</dbReference>
<evidence type="ECO:0000256" key="6">
    <source>
        <dbReference type="ARBA" id="ARBA00022598"/>
    </source>
</evidence>
<dbReference type="SUPFAM" id="SSF52440">
    <property type="entry name" value="PreATP-grasp domain"/>
    <property type="match status" value="1"/>
</dbReference>
<accession>A0A9E8HKA7</accession>
<dbReference type="InterPro" id="IPR011764">
    <property type="entry name" value="Biotin_carboxylation_dom"/>
</dbReference>
<dbReference type="InterPro" id="IPR016185">
    <property type="entry name" value="PreATP-grasp_dom_sf"/>
</dbReference>